<dbReference type="InterPro" id="IPR029045">
    <property type="entry name" value="ClpP/crotonase-like_dom_sf"/>
</dbReference>
<protein>
    <submittedName>
        <fullName evidence="1">ATP-dependent Clp protease proteolytic subunit ClpP</fullName>
    </submittedName>
</protein>
<organism evidence="1">
    <name type="scientific">human gut metagenome</name>
    <dbReference type="NCBI Taxonomy" id="408170"/>
    <lineage>
        <taxon>unclassified sequences</taxon>
        <taxon>metagenomes</taxon>
        <taxon>organismal metagenomes</taxon>
    </lineage>
</organism>
<dbReference type="AlphaFoldDB" id="K1RXT2"/>
<dbReference type="EMBL" id="AJWZ01011182">
    <property type="protein sequence ID" value="EKC46240.1"/>
    <property type="molecule type" value="Genomic_DNA"/>
</dbReference>
<dbReference type="GO" id="GO:0008233">
    <property type="term" value="F:peptidase activity"/>
    <property type="evidence" value="ECO:0007669"/>
    <property type="project" value="UniProtKB-KW"/>
</dbReference>
<accession>K1RXT2</accession>
<dbReference type="Pfam" id="PF00574">
    <property type="entry name" value="CLP_protease"/>
    <property type="match status" value="1"/>
</dbReference>
<dbReference type="SUPFAM" id="SSF52096">
    <property type="entry name" value="ClpP/crotonase"/>
    <property type="match status" value="1"/>
</dbReference>
<keyword evidence="1" id="KW-0378">Hydrolase</keyword>
<proteinExistence type="predicted"/>
<dbReference type="InterPro" id="IPR023562">
    <property type="entry name" value="ClpP/TepA"/>
</dbReference>
<sequence length="110" mass="12364">MTVHPVRTTGLTLGVPQTFEYFQRMQDRITTFVAENSNITKDRYNQLVLNTGELVMDIGTILEGEEAVEEGLIDEVGTVSDAIDALYDLIKENKESKPKSAKSRSKKQEK</sequence>
<name>K1RXT2_9ZZZZ</name>
<dbReference type="Gene3D" id="3.90.226.10">
    <property type="entry name" value="2-enoyl-CoA Hydratase, Chain A, domain 1"/>
    <property type="match status" value="1"/>
</dbReference>
<comment type="caution">
    <text evidence="1">The sequence shown here is derived from an EMBL/GenBank/DDBJ whole genome shotgun (WGS) entry which is preliminary data.</text>
</comment>
<reference evidence="1" key="1">
    <citation type="journal article" date="2013" name="Environ. Microbiol.">
        <title>Microbiota from the distal guts of lean and obese adolescents exhibit partial functional redundancy besides clear differences in community structure.</title>
        <authorList>
            <person name="Ferrer M."/>
            <person name="Ruiz A."/>
            <person name="Lanza F."/>
            <person name="Haange S.B."/>
            <person name="Oberbach A."/>
            <person name="Till H."/>
            <person name="Bargiela R."/>
            <person name="Campoy C."/>
            <person name="Segura M.T."/>
            <person name="Richter M."/>
            <person name="von Bergen M."/>
            <person name="Seifert J."/>
            <person name="Suarez A."/>
        </authorList>
    </citation>
    <scope>NUCLEOTIDE SEQUENCE</scope>
</reference>
<keyword evidence="1" id="KW-0645">Protease</keyword>
<gene>
    <name evidence="1" type="ORF">OBE_16370</name>
</gene>
<dbReference type="GO" id="GO:0006508">
    <property type="term" value="P:proteolysis"/>
    <property type="evidence" value="ECO:0007669"/>
    <property type="project" value="UniProtKB-KW"/>
</dbReference>
<evidence type="ECO:0000313" key="1">
    <source>
        <dbReference type="EMBL" id="EKC46240.1"/>
    </source>
</evidence>